<accession>A7RVN3</accession>
<organism evidence="7 8">
    <name type="scientific">Nematostella vectensis</name>
    <name type="common">Starlet sea anemone</name>
    <dbReference type="NCBI Taxonomy" id="45351"/>
    <lineage>
        <taxon>Eukaryota</taxon>
        <taxon>Metazoa</taxon>
        <taxon>Cnidaria</taxon>
        <taxon>Anthozoa</taxon>
        <taxon>Hexacorallia</taxon>
        <taxon>Actiniaria</taxon>
        <taxon>Edwardsiidae</taxon>
        <taxon>Nematostella</taxon>
    </lineage>
</organism>
<sequence length="277" mass="31032">MASHHCLILVFFCAFWVGFCQGLQTWAPRCCRKGMHKAVISKGDPDVCNHDDLDRRSQFKAMERMICRCQDKSCMPRRAHIGGDDYVECCDCCKLGIKARFSNTNCSTFNILFSSITNPCAKVFVECCNGVTPAPPLGTLPPPGTRPPPPSTSKAPASGCAKLNCQHICRESNNGIPMCYCRRGFSLTNDKESCVGRNECCDQGGNLPLIRYTNNTTRYNTTQHKHNTNPSQHDTTRHDTTQTRHSTAQHDTIQHKHYTAQHKHETAMIQSHDTNAR</sequence>
<feature type="signal peptide" evidence="5">
    <location>
        <begin position="1"/>
        <end position="22"/>
    </location>
</feature>
<feature type="domain" description="Anaphylatoxin-like" evidence="6">
    <location>
        <begin position="92"/>
        <end position="128"/>
    </location>
</feature>
<feature type="chain" id="PRO_5002711566" description="Anaphylatoxin-like domain-containing protein" evidence="5">
    <location>
        <begin position="23"/>
        <end position="277"/>
    </location>
</feature>
<dbReference type="AlphaFoldDB" id="A7RVN3"/>
<name>A7RVN3_NEMVE</name>
<dbReference type="InterPro" id="IPR000020">
    <property type="entry name" value="Anaphylatoxin/fibulin"/>
</dbReference>
<evidence type="ECO:0000313" key="8">
    <source>
        <dbReference type="Proteomes" id="UP000001593"/>
    </source>
</evidence>
<reference evidence="7 8" key="1">
    <citation type="journal article" date="2007" name="Science">
        <title>Sea anemone genome reveals ancestral eumetazoan gene repertoire and genomic organization.</title>
        <authorList>
            <person name="Putnam N.H."/>
            <person name="Srivastava M."/>
            <person name="Hellsten U."/>
            <person name="Dirks B."/>
            <person name="Chapman J."/>
            <person name="Salamov A."/>
            <person name="Terry A."/>
            <person name="Shapiro H."/>
            <person name="Lindquist E."/>
            <person name="Kapitonov V.V."/>
            <person name="Jurka J."/>
            <person name="Genikhovich G."/>
            <person name="Grigoriev I.V."/>
            <person name="Lucas S.M."/>
            <person name="Steele R.E."/>
            <person name="Finnerty J.R."/>
            <person name="Technau U."/>
            <person name="Martindale M.Q."/>
            <person name="Rokhsar D.S."/>
        </authorList>
    </citation>
    <scope>NUCLEOTIDE SEQUENCE [LARGE SCALE GENOMIC DNA]</scope>
    <source>
        <strain evidence="8">CH2 X CH6</strain>
    </source>
</reference>
<evidence type="ECO:0000313" key="7">
    <source>
        <dbReference type="EMBL" id="EDO44416.1"/>
    </source>
</evidence>
<protein>
    <recommendedName>
        <fullName evidence="6">Anaphylatoxin-like domain-containing protein</fullName>
    </recommendedName>
</protein>
<keyword evidence="8" id="KW-1185">Reference proteome</keyword>
<keyword evidence="3" id="KW-1015">Disulfide bond</keyword>
<evidence type="ECO:0000256" key="3">
    <source>
        <dbReference type="ARBA" id="ARBA00023157"/>
    </source>
</evidence>
<dbReference type="PROSITE" id="PS01178">
    <property type="entry name" value="ANAPHYLATOXIN_2"/>
    <property type="match status" value="1"/>
</dbReference>
<dbReference type="Gene3D" id="2.10.25.10">
    <property type="entry name" value="Laminin"/>
    <property type="match status" value="1"/>
</dbReference>
<evidence type="ECO:0000256" key="1">
    <source>
        <dbReference type="ARBA" id="ARBA00004613"/>
    </source>
</evidence>
<dbReference type="GO" id="GO:0005576">
    <property type="term" value="C:extracellular region"/>
    <property type="evidence" value="ECO:0007669"/>
    <property type="project" value="UniProtKB-SubCell"/>
</dbReference>
<proteinExistence type="predicted"/>
<evidence type="ECO:0000256" key="4">
    <source>
        <dbReference type="SAM" id="MobiDB-lite"/>
    </source>
</evidence>
<dbReference type="InParanoid" id="A7RVN3"/>
<keyword evidence="2" id="KW-0964">Secreted</keyword>
<dbReference type="Proteomes" id="UP000001593">
    <property type="component" value="Unassembled WGS sequence"/>
</dbReference>
<keyword evidence="5" id="KW-0732">Signal</keyword>
<dbReference type="EMBL" id="DS469544">
    <property type="protein sequence ID" value="EDO44416.1"/>
    <property type="molecule type" value="Genomic_DNA"/>
</dbReference>
<gene>
    <name evidence="7" type="ORF">NEMVEDRAFT_v1g202815</name>
</gene>
<comment type="subcellular location">
    <subcellularLocation>
        <location evidence="1">Secreted</location>
    </subcellularLocation>
</comment>
<dbReference type="HOGENOM" id="CLU_1005777_0_0_1"/>
<feature type="region of interest" description="Disordered" evidence="4">
    <location>
        <begin position="223"/>
        <end position="242"/>
    </location>
</feature>
<evidence type="ECO:0000256" key="2">
    <source>
        <dbReference type="ARBA" id="ARBA00022525"/>
    </source>
</evidence>
<evidence type="ECO:0000256" key="5">
    <source>
        <dbReference type="SAM" id="SignalP"/>
    </source>
</evidence>
<evidence type="ECO:0000259" key="6">
    <source>
        <dbReference type="PROSITE" id="PS01178"/>
    </source>
</evidence>